<accession>A0A5C2SYJ4</accession>
<evidence type="ECO:0000313" key="2">
    <source>
        <dbReference type="EMBL" id="RPD65846.1"/>
    </source>
</evidence>
<reference evidence="2" key="1">
    <citation type="journal article" date="2018" name="Genome Biol. Evol.">
        <title>Genomics and development of Lentinus tigrinus, a white-rot wood-decaying mushroom with dimorphic fruiting bodies.</title>
        <authorList>
            <person name="Wu B."/>
            <person name="Xu Z."/>
            <person name="Knudson A."/>
            <person name="Carlson A."/>
            <person name="Chen N."/>
            <person name="Kovaka S."/>
            <person name="LaButti K."/>
            <person name="Lipzen A."/>
            <person name="Pennachio C."/>
            <person name="Riley R."/>
            <person name="Schakwitz W."/>
            <person name="Umezawa K."/>
            <person name="Ohm R.A."/>
            <person name="Grigoriev I.V."/>
            <person name="Nagy L.G."/>
            <person name="Gibbons J."/>
            <person name="Hibbett D."/>
        </authorList>
    </citation>
    <scope>NUCLEOTIDE SEQUENCE [LARGE SCALE GENOMIC DNA]</scope>
    <source>
        <strain evidence="2">ALCF2SS1-6</strain>
    </source>
</reference>
<protein>
    <submittedName>
        <fullName evidence="2">Uncharacterized protein</fullName>
    </submittedName>
</protein>
<sequence>MVGSGMVAGIAQSMQGGGGGRGGRKERGEKRRWAQQHAEEARDVRTGETRGGERRQRSSLAERLREEGEKERGQAG</sequence>
<feature type="region of interest" description="Disordered" evidence="1">
    <location>
        <begin position="1"/>
        <end position="76"/>
    </location>
</feature>
<keyword evidence="3" id="KW-1185">Reference proteome</keyword>
<organism evidence="2 3">
    <name type="scientific">Lentinus tigrinus ALCF2SS1-6</name>
    <dbReference type="NCBI Taxonomy" id="1328759"/>
    <lineage>
        <taxon>Eukaryota</taxon>
        <taxon>Fungi</taxon>
        <taxon>Dikarya</taxon>
        <taxon>Basidiomycota</taxon>
        <taxon>Agaricomycotina</taxon>
        <taxon>Agaricomycetes</taxon>
        <taxon>Polyporales</taxon>
        <taxon>Polyporaceae</taxon>
        <taxon>Lentinus</taxon>
    </lineage>
</organism>
<proteinExistence type="predicted"/>
<dbReference type="EMBL" id="ML122251">
    <property type="protein sequence ID" value="RPD65846.1"/>
    <property type="molecule type" value="Genomic_DNA"/>
</dbReference>
<gene>
    <name evidence="2" type="ORF">L227DRAFT_122916</name>
</gene>
<dbReference type="AlphaFoldDB" id="A0A5C2SYJ4"/>
<evidence type="ECO:0000256" key="1">
    <source>
        <dbReference type="SAM" id="MobiDB-lite"/>
    </source>
</evidence>
<feature type="compositionally biased region" description="Basic and acidic residues" evidence="1">
    <location>
        <begin position="23"/>
        <end position="76"/>
    </location>
</feature>
<name>A0A5C2SYJ4_9APHY</name>
<dbReference type="Proteomes" id="UP000313359">
    <property type="component" value="Unassembled WGS sequence"/>
</dbReference>
<evidence type="ECO:0000313" key="3">
    <source>
        <dbReference type="Proteomes" id="UP000313359"/>
    </source>
</evidence>